<keyword evidence="3" id="KW-1185">Reference proteome</keyword>
<protein>
    <submittedName>
        <fullName evidence="2">Uncharacterized protein</fullName>
    </submittedName>
</protein>
<dbReference type="InterPro" id="IPR029034">
    <property type="entry name" value="Cystine-knot_cytokine"/>
</dbReference>
<dbReference type="Gene3D" id="2.10.90.10">
    <property type="entry name" value="Cystine-knot cytokines"/>
    <property type="match status" value="1"/>
</dbReference>
<dbReference type="OMA" id="TCCKCAY"/>
<reference evidence="2" key="2">
    <citation type="submission" date="2021-01" db="UniProtKB">
        <authorList>
            <consortium name="EnsemblMetazoa"/>
        </authorList>
    </citation>
    <scope>IDENTIFICATION</scope>
</reference>
<dbReference type="InParanoid" id="A0A7M7HJ54"/>
<reference evidence="3" key="1">
    <citation type="submission" date="2015-02" db="EMBL/GenBank/DDBJ databases">
        <title>Genome sequencing for Strongylocentrotus purpuratus.</title>
        <authorList>
            <person name="Murali S."/>
            <person name="Liu Y."/>
            <person name="Vee V."/>
            <person name="English A."/>
            <person name="Wang M."/>
            <person name="Skinner E."/>
            <person name="Han Y."/>
            <person name="Muzny D.M."/>
            <person name="Worley K.C."/>
            <person name="Gibbs R.A."/>
        </authorList>
    </citation>
    <scope>NUCLEOTIDE SEQUENCE</scope>
</reference>
<proteinExistence type="predicted"/>
<dbReference type="GeneID" id="105437126"/>
<dbReference type="Proteomes" id="UP000007110">
    <property type="component" value="Unassembled WGS sequence"/>
</dbReference>
<name>A0A7M7HJ54_STRPU</name>
<evidence type="ECO:0000313" key="3">
    <source>
        <dbReference type="Proteomes" id="UP000007110"/>
    </source>
</evidence>
<accession>A0A7M7HJ54</accession>
<dbReference type="SUPFAM" id="SSF57501">
    <property type="entry name" value="Cystine-knot cytokines"/>
    <property type="match status" value="1"/>
</dbReference>
<feature type="region of interest" description="Disordered" evidence="1">
    <location>
        <begin position="48"/>
        <end position="68"/>
    </location>
</feature>
<dbReference type="AlphaFoldDB" id="A0A7M7HJ54"/>
<organism evidence="2 3">
    <name type="scientific">Strongylocentrotus purpuratus</name>
    <name type="common">Purple sea urchin</name>
    <dbReference type="NCBI Taxonomy" id="7668"/>
    <lineage>
        <taxon>Eukaryota</taxon>
        <taxon>Metazoa</taxon>
        <taxon>Echinodermata</taxon>
        <taxon>Eleutherozoa</taxon>
        <taxon>Echinozoa</taxon>
        <taxon>Echinoidea</taxon>
        <taxon>Euechinoidea</taxon>
        <taxon>Echinacea</taxon>
        <taxon>Camarodonta</taxon>
        <taxon>Echinidea</taxon>
        <taxon>Strongylocentrotidae</taxon>
        <taxon>Strongylocentrotus</taxon>
    </lineage>
</organism>
<dbReference type="EnsemblMetazoa" id="XM_011663394">
    <property type="protein sequence ID" value="XP_011661696"/>
    <property type="gene ID" value="LOC105437126"/>
</dbReference>
<evidence type="ECO:0000256" key="1">
    <source>
        <dbReference type="SAM" id="MobiDB-lite"/>
    </source>
</evidence>
<dbReference type="RefSeq" id="XP_011661696.1">
    <property type="nucleotide sequence ID" value="XM_011663394.2"/>
</dbReference>
<evidence type="ECO:0000313" key="2">
    <source>
        <dbReference type="EnsemblMetazoa" id="XP_011661696"/>
    </source>
</evidence>
<dbReference type="KEGG" id="spu:105437126"/>
<dbReference type="PROSITE" id="PS50270">
    <property type="entry name" value="NGF_2"/>
    <property type="match status" value="1"/>
</dbReference>
<sequence>MEFFTDLDDMNIELSSNEKHILTRRLRGFYHKSTKHPAVHERRIAFSSTKPTFRHEDEETLPRASSHSLEPLSNEIMSKRNGQRQETCASVNYWDIEEHGKLQNETIVELFPKSWLFIRRCVSKGGPCDMGNSNLSSFISTTSCLELTSWVPAFVRQKGYTKYIWDWIQVPSCCSCAIIMPDSH</sequence>
<dbReference type="OrthoDB" id="10040891at2759"/>